<dbReference type="Pfam" id="PF22638">
    <property type="entry name" value="FlgK_D1"/>
    <property type="match status" value="1"/>
</dbReference>
<dbReference type="InterPro" id="IPR002371">
    <property type="entry name" value="FlgK"/>
</dbReference>
<comment type="subcellular location">
    <subcellularLocation>
        <location evidence="1 7">Bacterial flagellum</location>
    </subcellularLocation>
    <subcellularLocation>
        <location evidence="2 7">Secreted</location>
    </subcellularLocation>
</comment>
<name>A0ABW3GPQ9_9PROT</name>
<dbReference type="Pfam" id="PF06429">
    <property type="entry name" value="Flg_bbr_C"/>
    <property type="match status" value="1"/>
</dbReference>
<dbReference type="NCBIfam" id="TIGR02492">
    <property type="entry name" value="flgK_ends"/>
    <property type="match status" value="1"/>
</dbReference>
<dbReference type="PRINTS" id="PR01005">
    <property type="entry name" value="FLGHOOKAP1"/>
</dbReference>
<keyword evidence="12" id="KW-0969">Cilium</keyword>
<evidence type="ECO:0000256" key="3">
    <source>
        <dbReference type="ARBA" id="ARBA00009677"/>
    </source>
</evidence>
<organism evidence="12 13">
    <name type="scientific">Methylophilus glucosoxydans</name>
    <dbReference type="NCBI Taxonomy" id="752553"/>
    <lineage>
        <taxon>Bacteria</taxon>
        <taxon>Pseudomonadati</taxon>
        <taxon>Pseudomonadota</taxon>
        <taxon>Betaproteobacteria</taxon>
        <taxon>Nitrosomonadales</taxon>
        <taxon>Methylophilaceae</taxon>
        <taxon>Methylophilus</taxon>
    </lineage>
</organism>
<keyword evidence="6 7" id="KW-0975">Bacterial flagellum</keyword>
<keyword evidence="5 7" id="KW-0964">Secreted</keyword>
<dbReference type="InterPro" id="IPR010930">
    <property type="entry name" value="Flg_bb/hook_C_dom"/>
</dbReference>
<feature type="domain" description="Flagellar hook-associated protein FlgK helical" evidence="11">
    <location>
        <begin position="92"/>
        <end position="324"/>
    </location>
</feature>
<dbReference type="Proteomes" id="UP001597106">
    <property type="component" value="Unassembled WGS sequence"/>
</dbReference>
<evidence type="ECO:0000256" key="2">
    <source>
        <dbReference type="ARBA" id="ARBA00004613"/>
    </source>
</evidence>
<evidence type="ECO:0000313" key="12">
    <source>
        <dbReference type="EMBL" id="MFD0930387.1"/>
    </source>
</evidence>
<evidence type="ECO:0000259" key="10">
    <source>
        <dbReference type="Pfam" id="PF21158"/>
    </source>
</evidence>
<dbReference type="RefSeq" id="WP_379076730.1">
    <property type="nucleotide sequence ID" value="NZ_JBHTJW010000002.1"/>
</dbReference>
<dbReference type="EMBL" id="JBHTJW010000002">
    <property type="protein sequence ID" value="MFD0930387.1"/>
    <property type="molecule type" value="Genomic_DNA"/>
</dbReference>
<dbReference type="SUPFAM" id="SSF64518">
    <property type="entry name" value="Phase 1 flagellin"/>
    <property type="match status" value="1"/>
</dbReference>
<evidence type="ECO:0000259" key="11">
    <source>
        <dbReference type="Pfam" id="PF22638"/>
    </source>
</evidence>
<keyword evidence="12" id="KW-0282">Flagellum</keyword>
<keyword evidence="13" id="KW-1185">Reference proteome</keyword>
<feature type="domain" description="Flagellar basal-body/hook protein C-terminal" evidence="9">
    <location>
        <begin position="503"/>
        <end position="545"/>
    </location>
</feature>
<proteinExistence type="inferred from homology"/>
<dbReference type="Pfam" id="PF00460">
    <property type="entry name" value="Flg_bb_rod"/>
    <property type="match status" value="1"/>
</dbReference>
<evidence type="ECO:0000259" key="9">
    <source>
        <dbReference type="Pfam" id="PF06429"/>
    </source>
</evidence>
<dbReference type="PANTHER" id="PTHR30033">
    <property type="entry name" value="FLAGELLAR HOOK-ASSOCIATED PROTEIN 1"/>
    <property type="match status" value="1"/>
</dbReference>
<gene>
    <name evidence="7 12" type="primary">flgK</name>
    <name evidence="12" type="ORF">ACFQ1T_11425</name>
</gene>
<feature type="domain" description="Flagellar basal body rod protein N-terminal" evidence="8">
    <location>
        <begin position="4"/>
        <end position="33"/>
    </location>
</feature>
<dbReference type="InterPro" id="IPR049119">
    <property type="entry name" value="FlgK_D2-like"/>
</dbReference>
<evidence type="ECO:0000256" key="6">
    <source>
        <dbReference type="ARBA" id="ARBA00023143"/>
    </source>
</evidence>
<protein>
    <recommendedName>
        <fullName evidence="4 7">Flagellar hook-associated protein 1</fullName>
        <shortName evidence="7">HAP1</shortName>
    </recommendedName>
</protein>
<evidence type="ECO:0000256" key="7">
    <source>
        <dbReference type="RuleBase" id="RU362065"/>
    </source>
</evidence>
<dbReference type="InterPro" id="IPR001444">
    <property type="entry name" value="Flag_bb_rod_N"/>
</dbReference>
<feature type="domain" description="Flagellar hook-associated protein 1 D2-like" evidence="10">
    <location>
        <begin position="332"/>
        <end position="410"/>
    </location>
</feature>
<keyword evidence="12" id="KW-0966">Cell projection</keyword>
<dbReference type="InterPro" id="IPR053927">
    <property type="entry name" value="FlgK_helical"/>
</dbReference>
<sequence length="547" mass="58034">MNVLNVGKSALTVAQLGIATTGHNIANASTPGYNRQTIVQKAAAAQSFGNGYLGQGAEVGTIVRSYDDVLAKQVINTTSNQSSSSVYLQGINEVNSLLSDDKAGVSAVMTNFFRSVSAAAANPSDIATRQTVISNAQSLVSRFTAVNSRLDEMRSNINTQVSTSVATINSYASSIADLNEKIKQAFSSTGNPPNDLMDQRDLLVAKISEQIKTTVLPQQDNTYNVSIGNGIPIVLGNQSQDLYAVPNDTDSTRLEVGYGASGSPKPISGSLTGGALGGALQFRDETLDTVQNQLGQLAITFATAFNNQHKQGTDLTGTVGQNMFNIAGPVAISNRNNTDQSKQASVAITDPSQLTSSNYTLEYVNGQYNITRQNDKYVWTNVTLPFNQDGITINTNTSSPTNGDSYLIKPTQYAASGLTLAVTDVEKLALANNPSKGESDNTNALKLADLQNQNFVRVNASSTNRTFAQAYALTTSAVGIKANQMSIINQADKTALDNATSAMQSQSGVNLDEEAANLLRYQQAYQAAGKMMQIASNMFDTLLSLGR</sequence>
<dbReference type="Pfam" id="PF21158">
    <property type="entry name" value="flgK_1st_1"/>
    <property type="match status" value="1"/>
</dbReference>
<comment type="similarity">
    <text evidence="3 7">Belongs to the flagella basal body rod proteins family.</text>
</comment>
<comment type="caution">
    <text evidence="12">The sequence shown here is derived from an EMBL/GenBank/DDBJ whole genome shotgun (WGS) entry which is preliminary data.</text>
</comment>
<evidence type="ECO:0000256" key="4">
    <source>
        <dbReference type="ARBA" id="ARBA00016244"/>
    </source>
</evidence>
<evidence type="ECO:0000256" key="1">
    <source>
        <dbReference type="ARBA" id="ARBA00004365"/>
    </source>
</evidence>
<evidence type="ECO:0000313" key="13">
    <source>
        <dbReference type="Proteomes" id="UP001597106"/>
    </source>
</evidence>
<accession>A0ABW3GPQ9</accession>
<evidence type="ECO:0000256" key="5">
    <source>
        <dbReference type="ARBA" id="ARBA00022525"/>
    </source>
</evidence>
<evidence type="ECO:0000259" key="8">
    <source>
        <dbReference type="Pfam" id="PF00460"/>
    </source>
</evidence>
<dbReference type="PANTHER" id="PTHR30033:SF1">
    <property type="entry name" value="FLAGELLAR HOOK-ASSOCIATED PROTEIN 1"/>
    <property type="match status" value="1"/>
</dbReference>
<reference evidence="13" key="1">
    <citation type="journal article" date="2019" name="Int. J. Syst. Evol. Microbiol.">
        <title>The Global Catalogue of Microorganisms (GCM) 10K type strain sequencing project: providing services to taxonomists for standard genome sequencing and annotation.</title>
        <authorList>
            <consortium name="The Broad Institute Genomics Platform"/>
            <consortium name="The Broad Institute Genome Sequencing Center for Infectious Disease"/>
            <person name="Wu L."/>
            <person name="Ma J."/>
        </authorList>
    </citation>
    <scope>NUCLEOTIDE SEQUENCE [LARGE SCALE GENOMIC DNA]</scope>
    <source>
        <strain evidence="13">CCUG 59685</strain>
    </source>
</reference>